<evidence type="ECO:0000313" key="4">
    <source>
        <dbReference type="Proteomes" id="UP000809337"/>
    </source>
</evidence>
<evidence type="ECO:0000259" key="2">
    <source>
        <dbReference type="Pfam" id="PF13403"/>
    </source>
</evidence>
<feature type="region of interest" description="Disordered" evidence="1">
    <location>
        <begin position="1"/>
        <end position="23"/>
    </location>
</feature>
<dbReference type="AlphaFoldDB" id="A0A9Q2S222"/>
<protein>
    <submittedName>
        <fullName evidence="3">Hint domain-containing protein</fullName>
    </submittedName>
</protein>
<evidence type="ECO:0000256" key="1">
    <source>
        <dbReference type="SAM" id="MobiDB-lite"/>
    </source>
</evidence>
<gene>
    <name evidence="3" type="ORF">JQX14_19800</name>
</gene>
<dbReference type="SUPFAM" id="SSF51294">
    <property type="entry name" value="Hedgehog/intein (Hint) domain"/>
    <property type="match status" value="1"/>
</dbReference>
<dbReference type="RefSeq" id="WP_081780610.1">
    <property type="nucleotide sequence ID" value="NZ_JAJNGX010000021.1"/>
</dbReference>
<evidence type="ECO:0000313" key="3">
    <source>
        <dbReference type="EMBL" id="MBM2356802.1"/>
    </source>
</evidence>
<reference evidence="3" key="1">
    <citation type="submission" date="2021-01" db="EMBL/GenBank/DDBJ databases">
        <title>Diatom-associated Roseobacters Show Island Model of Population Structure.</title>
        <authorList>
            <person name="Qu L."/>
            <person name="Feng X."/>
            <person name="Chen Y."/>
            <person name="Li L."/>
            <person name="Wang X."/>
            <person name="Hu Z."/>
            <person name="Wang H."/>
            <person name="Luo H."/>
        </authorList>
    </citation>
    <scope>NUCLEOTIDE SEQUENCE</scope>
    <source>
        <strain evidence="3">SM26-45</strain>
    </source>
</reference>
<dbReference type="InterPro" id="IPR028992">
    <property type="entry name" value="Hedgehog/Intein_dom"/>
</dbReference>
<organism evidence="3 4">
    <name type="scientific">Pseudosulfitobacter pseudonitzschiae</name>
    <dbReference type="NCBI Taxonomy" id="1402135"/>
    <lineage>
        <taxon>Bacteria</taxon>
        <taxon>Pseudomonadati</taxon>
        <taxon>Pseudomonadota</taxon>
        <taxon>Alphaproteobacteria</taxon>
        <taxon>Rhodobacterales</taxon>
        <taxon>Roseobacteraceae</taxon>
        <taxon>Pseudosulfitobacter</taxon>
    </lineage>
</organism>
<accession>A0A9Q2S222</accession>
<name>A0A9Q2S222_9RHOB</name>
<sequence length="230" mass="25284">MSHQSTPDQPFSGTRADRSGTDLKMTAVPDLERRMVSFTTGTQISTRRGLVAIETLEVDDEVITRERGYQAIRWIGSSRLTAAELAQNPHLQPVLIRKGALGKKQPLRDSLLNPNQRILINDSEDDDSDTPKELIKISALLDHDGVERVVASDVTYIHLVFDLHPVVMGDGLWSDSLQPGNTKAKHSRSDGAVVDLFPELSRAATDSAAVYAQAAAEKEYAERLSSQPQN</sequence>
<proteinExistence type="predicted"/>
<comment type="caution">
    <text evidence="3">The sequence shown here is derived from an EMBL/GenBank/DDBJ whole genome shotgun (WGS) entry which is preliminary data.</text>
</comment>
<dbReference type="Proteomes" id="UP000809337">
    <property type="component" value="Unassembled WGS sequence"/>
</dbReference>
<feature type="compositionally biased region" description="Polar residues" evidence="1">
    <location>
        <begin position="1"/>
        <end position="12"/>
    </location>
</feature>
<dbReference type="InterPro" id="IPR036844">
    <property type="entry name" value="Hint_dom_sf"/>
</dbReference>
<dbReference type="Pfam" id="PF13403">
    <property type="entry name" value="Hint_2"/>
    <property type="match status" value="1"/>
</dbReference>
<dbReference type="EMBL" id="JAFBWN010000021">
    <property type="protein sequence ID" value="MBM2356802.1"/>
    <property type="molecule type" value="Genomic_DNA"/>
</dbReference>
<feature type="domain" description="Hedgehog/Intein (Hint)" evidence="2">
    <location>
        <begin position="37"/>
        <end position="180"/>
    </location>
</feature>